<comment type="subcellular location">
    <subcellularLocation>
        <location evidence="2">Cell membrane</location>
        <topology evidence="2">Multi-pass membrane protein</topology>
    </subcellularLocation>
</comment>
<dbReference type="CDD" id="cd13137">
    <property type="entry name" value="MATE_NorM_like"/>
    <property type="match status" value="1"/>
</dbReference>
<feature type="transmembrane region" description="Helical" evidence="13">
    <location>
        <begin position="56"/>
        <end position="79"/>
    </location>
</feature>
<feature type="transmembrane region" description="Helical" evidence="13">
    <location>
        <begin position="136"/>
        <end position="161"/>
    </location>
</feature>
<dbReference type="EMBL" id="JBBMFA010000062">
    <property type="protein sequence ID" value="MEQ2519654.1"/>
    <property type="molecule type" value="Genomic_DNA"/>
</dbReference>
<evidence type="ECO:0000256" key="13">
    <source>
        <dbReference type="SAM" id="Phobius"/>
    </source>
</evidence>
<dbReference type="PANTHER" id="PTHR43298:SF2">
    <property type="entry name" value="FMN_FAD EXPORTER YEEO-RELATED"/>
    <property type="match status" value="1"/>
</dbReference>
<dbReference type="InterPro" id="IPR050222">
    <property type="entry name" value="MATE_MdtK"/>
</dbReference>
<comment type="similarity">
    <text evidence="3">Belongs to the multi antimicrobial extrusion (MATE) (TC 2.A.66.1) family.</text>
</comment>
<dbReference type="InterPro" id="IPR002528">
    <property type="entry name" value="MATE_fam"/>
</dbReference>
<dbReference type="PANTHER" id="PTHR43298">
    <property type="entry name" value="MULTIDRUG RESISTANCE PROTEIN NORM-RELATED"/>
    <property type="match status" value="1"/>
</dbReference>
<feature type="transmembrane region" description="Helical" evidence="13">
    <location>
        <begin position="329"/>
        <end position="351"/>
    </location>
</feature>
<evidence type="ECO:0000313" key="14">
    <source>
        <dbReference type="EMBL" id="MEQ2519654.1"/>
    </source>
</evidence>
<evidence type="ECO:0000256" key="10">
    <source>
        <dbReference type="ARBA" id="ARBA00023065"/>
    </source>
</evidence>
<keyword evidence="11 13" id="KW-0472">Membrane</keyword>
<keyword evidence="15" id="KW-1185">Reference proteome</keyword>
<dbReference type="Proteomes" id="UP001477672">
    <property type="component" value="Unassembled WGS sequence"/>
</dbReference>
<evidence type="ECO:0000256" key="3">
    <source>
        <dbReference type="ARBA" id="ARBA00010199"/>
    </source>
</evidence>
<feature type="transmembrane region" description="Helical" evidence="13">
    <location>
        <begin position="371"/>
        <end position="389"/>
    </location>
</feature>
<evidence type="ECO:0000256" key="7">
    <source>
        <dbReference type="ARBA" id="ARBA00022475"/>
    </source>
</evidence>
<dbReference type="NCBIfam" id="TIGR00797">
    <property type="entry name" value="matE"/>
    <property type="match status" value="1"/>
</dbReference>
<dbReference type="Pfam" id="PF01554">
    <property type="entry name" value="MatE"/>
    <property type="match status" value="2"/>
</dbReference>
<evidence type="ECO:0000256" key="8">
    <source>
        <dbReference type="ARBA" id="ARBA00022692"/>
    </source>
</evidence>
<comment type="caution">
    <text evidence="14">The sequence shown here is derived from an EMBL/GenBank/DDBJ whole genome shotgun (WGS) entry which is preliminary data.</text>
</comment>
<evidence type="ECO:0000256" key="1">
    <source>
        <dbReference type="ARBA" id="ARBA00003408"/>
    </source>
</evidence>
<evidence type="ECO:0000256" key="5">
    <source>
        <dbReference type="ARBA" id="ARBA00022448"/>
    </source>
</evidence>
<dbReference type="RefSeq" id="WP_349215087.1">
    <property type="nucleotide sequence ID" value="NZ_JBBMFA010000062.1"/>
</dbReference>
<comment type="function">
    <text evidence="1">Multidrug efflux pump.</text>
</comment>
<keyword evidence="5" id="KW-0813">Transport</keyword>
<keyword evidence="9 13" id="KW-1133">Transmembrane helix</keyword>
<organism evidence="14 15">
    <name type="scientific">Ruthenibacterium intestinale</name>
    <dbReference type="NCBI Taxonomy" id="3133163"/>
    <lineage>
        <taxon>Bacteria</taxon>
        <taxon>Bacillati</taxon>
        <taxon>Bacillota</taxon>
        <taxon>Clostridia</taxon>
        <taxon>Eubacteriales</taxon>
        <taxon>Oscillospiraceae</taxon>
        <taxon>Ruthenibacterium</taxon>
    </lineage>
</organism>
<evidence type="ECO:0000313" key="15">
    <source>
        <dbReference type="Proteomes" id="UP001477672"/>
    </source>
</evidence>
<evidence type="ECO:0000256" key="6">
    <source>
        <dbReference type="ARBA" id="ARBA00022449"/>
    </source>
</evidence>
<evidence type="ECO:0000256" key="2">
    <source>
        <dbReference type="ARBA" id="ARBA00004651"/>
    </source>
</evidence>
<name>A0ABV1GCT2_9FIRM</name>
<keyword evidence="10" id="KW-0406">Ion transport</keyword>
<gene>
    <name evidence="14" type="ORF">WMO24_04305</name>
</gene>
<feature type="transmembrane region" description="Helical" evidence="13">
    <location>
        <begin position="401"/>
        <end position="425"/>
    </location>
</feature>
<keyword evidence="7" id="KW-1003">Cell membrane</keyword>
<keyword evidence="8 13" id="KW-0812">Transmembrane</keyword>
<proteinExistence type="inferred from homology"/>
<dbReference type="PIRSF" id="PIRSF006603">
    <property type="entry name" value="DinF"/>
    <property type="match status" value="1"/>
</dbReference>
<sequence length="463" mass="49470">MARTAQTKTEQSAMLRSLFLLAGPTVIEQALQTVVQYADTAMVGQIGAQASAAVGLTITVTWLVNSPLFAMGVGVLALIAKSIGENDLEKARAASSQAVWIALALGLVMGAATLAASPFLPGWMGADPSLHRDASIYFAIICAPMLFRSFSIIFASVLRAVGDTKTPMVVNGVMNLCNIVLNQLFISSGQTFHILGFSVHIPGMGWGIAGAAIATAVSMCLGGTMIFAAALRHPLLNMRGRKLQLDKPVLSEIVRVGIPVTLNRVVTCMGQVVFTSLVAGLGTLATAAHSIALTAEEAFYVPGYGMQAATSTLSGNALGRRSEKELHQVVHASLVLAVSIMSLMALGLFLFPDRMMALFTPDREVVETGAVLLRMVAVSEPLFAVFIIFEGVFQGIGDTRGPFVCSTVCMWVVRVCLTFVCVRWLGMGLRAVWVCMIADNALRCFWLTARYFAGVWKARFHRS</sequence>
<reference evidence="14 15" key="1">
    <citation type="submission" date="2024-03" db="EMBL/GenBank/DDBJ databases">
        <title>Human intestinal bacterial collection.</title>
        <authorList>
            <person name="Pauvert C."/>
            <person name="Hitch T.C.A."/>
            <person name="Clavel T."/>
        </authorList>
    </citation>
    <scope>NUCLEOTIDE SEQUENCE [LARGE SCALE GENOMIC DNA]</scope>
    <source>
        <strain evidence="14 15">CLA-JM-H11</strain>
    </source>
</reference>
<feature type="transmembrane region" description="Helical" evidence="13">
    <location>
        <begin position="206"/>
        <end position="231"/>
    </location>
</feature>
<accession>A0ABV1GCT2</accession>
<feature type="transmembrane region" description="Helical" evidence="13">
    <location>
        <begin position="99"/>
        <end position="124"/>
    </location>
</feature>
<evidence type="ECO:0000256" key="12">
    <source>
        <dbReference type="ARBA" id="ARBA00031636"/>
    </source>
</evidence>
<protein>
    <recommendedName>
        <fullName evidence="4">Probable multidrug resistance protein NorM</fullName>
    </recommendedName>
    <alternativeName>
        <fullName evidence="12">Multidrug-efflux transporter</fullName>
    </alternativeName>
</protein>
<evidence type="ECO:0000256" key="4">
    <source>
        <dbReference type="ARBA" id="ARBA00020268"/>
    </source>
</evidence>
<evidence type="ECO:0000256" key="11">
    <source>
        <dbReference type="ARBA" id="ARBA00023136"/>
    </source>
</evidence>
<dbReference type="InterPro" id="IPR048279">
    <property type="entry name" value="MdtK-like"/>
</dbReference>
<evidence type="ECO:0000256" key="9">
    <source>
        <dbReference type="ARBA" id="ARBA00022989"/>
    </source>
</evidence>
<keyword evidence="6" id="KW-0050">Antiport</keyword>